<dbReference type="InterPro" id="IPR003604">
    <property type="entry name" value="Matrin/U1-like-C_Znf_C2H2"/>
</dbReference>
<evidence type="ECO:0000256" key="4">
    <source>
        <dbReference type="ARBA" id="ARBA00022723"/>
    </source>
</evidence>
<evidence type="ECO:0000259" key="10">
    <source>
        <dbReference type="PROSITE" id="PS00028"/>
    </source>
</evidence>
<dbReference type="GO" id="GO:0042273">
    <property type="term" value="P:ribosomal large subunit biogenesis"/>
    <property type="evidence" value="ECO:0007669"/>
    <property type="project" value="UniProtKB-ARBA"/>
</dbReference>
<dbReference type="GO" id="GO:0005737">
    <property type="term" value="C:cytoplasm"/>
    <property type="evidence" value="ECO:0007669"/>
    <property type="project" value="UniProtKB-SubCell"/>
</dbReference>
<dbReference type="PANTHER" id="PTHR13182:SF8">
    <property type="entry name" value="CYTOPLASMIC 60S SUBUNIT BIOGENESIS FACTOR ZNF622"/>
    <property type="match status" value="1"/>
</dbReference>
<feature type="compositionally biased region" description="Acidic residues" evidence="9">
    <location>
        <begin position="157"/>
        <end position="169"/>
    </location>
</feature>
<evidence type="ECO:0000256" key="3">
    <source>
        <dbReference type="ARBA" id="ARBA00022517"/>
    </source>
</evidence>
<feature type="domain" description="C2H2-type" evidence="10">
    <location>
        <begin position="94"/>
        <end position="116"/>
    </location>
</feature>
<dbReference type="GO" id="GO:0030687">
    <property type="term" value="C:preribosome, large subunit precursor"/>
    <property type="evidence" value="ECO:0007669"/>
    <property type="project" value="TreeGrafter"/>
</dbReference>
<comment type="caution">
    <text evidence="11">The sequence shown here is derived from an EMBL/GenBank/DDBJ whole genome shotgun (WGS) entry which is preliminary data.</text>
</comment>
<feature type="region of interest" description="Disordered" evidence="9">
    <location>
        <begin position="125"/>
        <end position="226"/>
    </location>
</feature>
<accession>A0AAE0IVG8</accession>
<evidence type="ECO:0000256" key="6">
    <source>
        <dbReference type="ARBA" id="ARBA00022771"/>
    </source>
</evidence>
<keyword evidence="4" id="KW-0479">Metal-binding</keyword>
<proteinExistence type="inferred from homology"/>
<dbReference type="AlphaFoldDB" id="A0AAE0IVG8"/>
<evidence type="ECO:0000313" key="11">
    <source>
        <dbReference type="EMBL" id="KAK3331972.1"/>
    </source>
</evidence>
<evidence type="ECO:0000256" key="2">
    <source>
        <dbReference type="ARBA" id="ARBA00022490"/>
    </source>
</evidence>
<dbReference type="InterPro" id="IPR040025">
    <property type="entry name" value="Znf622/Rei1/Reh1"/>
</dbReference>
<dbReference type="Pfam" id="PF12756">
    <property type="entry name" value="zf-C2H2_2"/>
    <property type="match status" value="1"/>
</dbReference>
<dbReference type="EMBL" id="JAUEPO010000002">
    <property type="protein sequence ID" value="KAK3331972.1"/>
    <property type="molecule type" value="Genomic_DNA"/>
</dbReference>
<keyword evidence="6 11" id="KW-0863">Zinc-finger</keyword>
<protein>
    <submittedName>
        <fullName evidence="11">C2H2 type zinc-finger-domain-containing protein</fullName>
    </submittedName>
</protein>
<evidence type="ECO:0000256" key="9">
    <source>
        <dbReference type="SAM" id="MobiDB-lite"/>
    </source>
</evidence>
<evidence type="ECO:0000256" key="5">
    <source>
        <dbReference type="ARBA" id="ARBA00022737"/>
    </source>
</evidence>
<comment type="subcellular location">
    <subcellularLocation>
        <location evidence="1">Cytoplasm</location>
    </subcellularLocation>
</comment>
<keyword evidence="7" id="KW-0862">Zinc</keyword>
<comment type="similarity">
    <text evidence="8">Belongs to the REI1 family.</text>
</comment>
<dbReference type="PROSITE" id="PS00028">
    <property type="entry name" value="ZINC_FINGER_C2H2_1"/>
    <property type="match status" value="2"/>
</dbReference>
<dbReference type="SMART" id="SM00355">
    <property type="entry name" value="ZnF_C2H2"/>
    <property type="match status" value="4"/>
</dbReference>
<dbReference type="Pfam" id="PF12874">
    <property type="entry name" value="zf-met"/>
    <property type="match status" value="1"/>
</dbReference>
<feature type="compositionally biased region" description="Acidic residues" evidence="9">
    <location>
        <begin position="339"/>
        <end position="352"/>
    </location>
</feature>
<dbReference type="SMART" id="SM00451">
    <property type="entry name" value="ZnF_U1"/>
    <property type="match status" value="2"/>
</dbReference>
<dbReference type="InterPro" id="IPR013087">
    <property type="entry name" value="Znf_C2H2_type"/>
</dbReference>
<feature type="region of interest" description="Disordered" evidence="9">
    <location>
        <begin position="414"/>
        <end position="434"/>
    </location>
</feature>
<keyword evidence="2" id="KW-0963">Cytoplasm</keyword>
<dbReference type="PANTHER" id="PTHR13182">
    <property type="entry name" value="ZINC FINGER PROTEIN 622"/>
    <property type="match status" value="1"/>
</dbReference>
<evidence type="ECO:0000313" key="12">
    <source>
        <dbReference type="Proteomes" id="UP001286456"/>
    </source>
</evidence>
<feature type="compositionally biased region" description="Basic and acidic residues" evidence="9">
    <location>
        <begin position="147"/>
        <end position="156"/>
    </location>
</feature>
<feature type="compositionally biased region" description="Acidic residues" evidence="9">
    <location>
        <begin position="377"/>
        <end position="388"/>
    </location>
</feature>
<dbReference type="Proteomes" id="UP001286456">
    <property type="component" value="Unassembled WGS sequence"/>
</dbReference>
<keyword evidence="3" id="KW-0690">Ribosome biogenesis</keyword>
<reference evidence="11" key="1">
    <citation type="journal article" date="2023" name="Mol. Phylogenet. Evol.">
        <title>Genome-scale phylogeny and comparative genomics of the fungal order Sordariales.</title>
        <authorList>
            <person name="Hensen N."/>
            <person name="Bonometti L."/>
            <person name="Westerberg I."/>
            <person name="Brannstrom I.O."/>
            <person name="Guillou S."/>
            <person name="Cros-Aarteil S."/>
            <person name="Calhoun S."/>
            <person name="Haridas S."/>
            <person name="Kuo A."/>
            <person name="Mondo S."/>
            <person name="Pangilinan J."/>
            <person name="Riley R."/>
            <person name="LaButti K."/>
            <person name="Andreopoulos B."/>
            <person name="Lipzen A."/>
            <person name="Chen C."/>
            <person name="Yan M."/>
            <person name="Daum C."/>
            <person name="Ng V."/>
            <person name="Clum A."/>
            <person name="Steindorff A."/>
            <person name="Ohm R.A."/>
            <person name="Martin F."/>
            <person name="Silar P."/>
            <person name="Natvig D.O."/>
            <person name="Lalanne C."/>
            <person name="Gautier V."/>
            <person name="Ament-Velasquez S.L."/>
            <person name="Kruys A."/>
            <person name="Hutchinson M.I."/>
            <person name="Powell A.J."/>
            <person name="Barry K."/>
            <person name="Miller A.N."/>
            <person name="Grigoriev I.V."/>
            <person name="Debuchy R."/>
            <person name="Gladieux P."/>
            <person name="Hiltunen Thoren M."/>
            <person name="Johannesson H."/>
        </authorList>
    </citation>
    <scope>NUCLEOTIDE SEQUENCE</scope>
    <source>
        <strain evidence="11">SMH4131-1</strain>
    </source>
</reference>
<organism evidence="11 12">
    <name type="scientific">Cercophora scortea</name>
    <dbReference type="NCBI Taxonomy" id="314031"/>
    <lineage>
        <taxon>Eukaryota</taxon>
        <taxon>Fungi</taxon>
        <taxon>Dikarya</taxon>
        <taxon>Ascomycota</taxon>
        <taxon>Pezizomycotina</taxon>
        <taxon>Sordariomycetes</taxon>
        <taxon>Sordariomycetidae</taxon>
        <taxon>Sordariales</taxon>
        <taxon>Lasiosphaeriaceae</taxon>
        <taxon>Cercophora</taxon>
    </lineage>
</organism>
<feature type="compositionally biased region" description="Polar residues" evidence="9">
    <location>
        <begin position="208"/>
        <end position="218"/>
    </location>
</feature>
<sequence>MATISGSRASAPANDIAQMDIGTSHPYTCNTCHVAFRNSDLQKGHMRSDWHRYNLKRRVASLPPISSETFSEKVLQSQAATTAQANKAGFEKACEICEKTYYSKNSYQNHIGSYKHKGMVAAARSKPTGKVDDASSVMSSTFSLGDPTEKKSGHDSDEVDSDAEEEFNEVVEGLKKAGLKDSTPPVDRPAKPHPSVAAQHKEEHPVSGLTSEQTSTPATPFEAAAPNGHKDAVADATFKSCLFCNYESPTVALNALHMERIHGMFIPEKEYLVDLEGLIGSLQFRVFELHECITCGKPRSNTFAVQTHMRDKSHCQIPYSTEDEQLEIGEFYDFRSTYSDDESEDESDDEMTEDGKAKGGAKLGAKRPTKVTGEDDKPAEDDGWETDSSESSLDSNDLHAVPAEQHYHQYERLDKHPHHSRDDPRPHQQRDGWHAHNHKRAHAVFYDEHELHLPSGRSVGHRSMNRYWRQNLHNHPSPAEREEREERLAIEAAEAAENRMDVDGEEGQQVVQRSMPGTHGRSIINRETRGLGVNDMMITREVKALVVKGRKKEFAGQRARQVAGDKRYFKEVHRNHATFFNGQLS</sequence>
<dbReference type="InterPro" id="IPR036236">
    <property type="entry name" value="Znf_C2H2_sf"/>
</dbReference>
<keyword evidence="5" id="KW-0677">Repeat</keyword>
<dbReference type="InterPro" id="IPR041661">
    <property type="entry name" value="ZN622/Rei1/Reh1_Znf-C2H2"/>
</dbReference>
<gene>
    <name evidence="11" type="ORF">B0T19DRAFT_90305</name>
</gene>
<name>A0AAE0IVG8_9PEZI</name>
<feature type="domain" description="C2H2-type" evidence="10">
    <location>
        <begin position="29"/>
        <end position="51"/>
    </location>
</feature>
<keyword evidence="12" id="KW-1185">Reference proteome</keyword>
<feature type="region of interest" description="Disordered" evidence="9">
    <location>
        <begin position="337"/>
        <end position="396"/>
    </location>
</feature>
<dbReference type="SUPFAM" id="SSF57667">
    <property type="entry name" value="beta-beta-alpha zinc fingers"/>
    <property type="match status" value="3"/>
</dbReference>
<evidence type="ECO:0000256" key="7">
    <source>
        <dbReference type="ARBA" id="ARBA00022833"/>
    </source>
</evidence>
<dbReference type="GO" id="GO:0003676">
    <property type="term" value="F:nucleic acid binding"/>
    <property type="evidence" value="ECO:0007669"/>
    <property type="project" value="InterPro"/>
</dbReference>
<reference evidence="11" key="2">
    <citation type="submission" date="2023-06" db="EMBL/GenBank/DDBJ databases">
        <authorList>
            <consortium name="Lawrence Berkeley National Laboratory"/>
            <person name="Haridas S."/>
            <person name="Hensen N."/>
            <person name="Bonometti L."/>
            <person name="Westerberg I."/>
            <person name="Brannstrom I.O."/>
            <person name="Guillou S."/>
            <person name="Cros-Aarteil S."/>
            <person name="Calhoun S."/>
            <person name="Kuo A."/>
            <person name="Mondo S."/>
            <person name="Pangilinan J."/>
            <person name="Riley R."/>
            <person name="Labutti K."/>
            <person name="Andreopoulos B."/>
            <person name="Lipzen A."/>
            <person name="Chen C."/>
            <person name="Yanf M."/>
            <person name="Daum C."/>
            <person name="Ng V."/>
            <person name="Clum A."/>
            <person name="Steindorff A."/>
            <person name="Ohm R."/>
            <person name="Martin F."/>
            <person name="Silar P."/>
            <person name="Natvig D."/>
            <person name="Lalanne C."/>
            <person name="Gautier V."/>
            <person name="Ament-Velasquez S.L."/>
            <person name="Kruys A."/>
            <person name="Hutchinson M.I."/>
            <person name="Powell A.J."/>
            <person name="Barry K."/>
            <person name="Miller A.N."/>
            <person name="Grigoriev I.V."/>
            <person name="Debuchy R."/>
            <person name="Gladieux P."/>
            <person name="Thoren M.H."/>
            <person name="Johannesson H."/>
        </authorList>
    </citation>
    <scope>NUCLEOTIDE SEQUENCE</scope>
    <source>
        <strain evidence="11">SMH4131-1</strain>
    </source>
</reference>
<dbReference type="GO" id="GO:0008270">
    <property type="term" value="F:zinc ion binding"/>
    <property type="evidence" value="ECO:0007669"/>
    <property type="project" value="UniProtKB-KW"/>
</dbReference>
<evidence type="ECO:0000256" key="8">
    <source>
        <dbReference type="ARBA" id="ARBA00034126"/>
    </source>
</evidence>
<evidence type="ECO:0000256" key="1">
    <source>
        <dbReference type="ARBA" id="ARBA00004496"/>
    </source>
</evidence>